<dbReference type="PANTHER" id="PTHR10073:SF12">
    <property type="entry name" value="DNA MISMATCH REPAIR PROTEIN MLH1"/>
    <property type="match status" value="1"/>
</dbReference>
<dbReference type="InterPro" id="IPR037198">
    <property type="entry name" value="MutL_C_sf"/>
</dbReference>
<dbReference type="SMART" id="SM00853">
    <property type="entry name" value="MutL_C"/>
    <property type="match status" value="1"/>
</dbReference>
<dbReference type="PANTHER" id="PTHR10073">
    <property type="entry name" value="DNA MISMATCH REPAIR PROTEIN MLH, PMS, MUTL"/>
    <property type="match status" value="1"/>
</dbReference>
<dbReference type="InterPro" id="IPR014762">
    <property type="entry name" value="DNA_mismatch_repair_CS"/>
</dbReference>
<dbReference type="Gene3D" id="3.30.1540.20">
    <property type="entry name" value="MutL, C-terminal domain, dimerisation subdomain"/>
    <property type="match status" value="1"/>
</dbReference>
<dbReference type="InterPro" id="IPR042121">
    <property type="entry name" value="MutL_C_regsub"/>
</dbReference>
<reference evidence="8 9" key="1">
    <citation type="submission" date="2020-08" db="EMBL/GenBank/DDBJ databases">
        <title>A Genomic Blueprint of the Chicken Gut Microbiome.</title>
        <authorList>
            <person name="Gilroy R."/>
            <person name="Ravi A."/>
            <person name="Getino M."/>
            <person name="Pursley I."/>
            <person name="Horton D.L."/>
            <person name="Alikhan N.-F."/>
            <person name="Baker D."/>
            <person name="Gharbi K."/>
            <person name="Hall N."/>
            <person name="Watson M."/>
            <person name="Adriaenssens E.M."/>
            <person name="Foster-Nyarko E."/>
            <person name="Jarju S."/>
            <person name="Secka A."/>
            <person name="Antonio M."/>
            <person name="Oren A."/>
            <person name="Chaudhuri R."/>
            <person name="La Ragione R.M."/>
            <person name="Hildebrand F."/>
            <person name="Pallen M.J."/>
        </authorList>
    </citation>
    <scope>NUCLEOTIDE SEQUENCE [LARGE SCALE GENOMIC DNA]</scope>
    <source>
        <strain evidence="8 9">Sa2BUA9</strain>
    </source>
</reference>
<dbReference type="Pfam" id="PF13589">
    <property type="entry name" value="HATPase_c_3"/>
    <property type="match status" value="1"/>
</dbReference>
<dbReference type="Gene3D" id="3.30.565.10">
    <property type="entry name" value="Histidine kinase-like ATPase, C-terminal domain"/>
    <property type="match status" value="1"/>
</dbReference>
<gene>
    <name evidence="4 8" type="primary">mutL</name>
    <name evidence="8" type="ORF">H9650_19765</name>
</gene>
<comment type="caution">
    <text evidence="8">The sequence shown here is derived from an EMBL/GenBank/DDBJ whole genome shotgun (WGS) entry which is preliminary data.</text>
</comment>
<dbReference type="GO" id="GO:0004519">
    <property type="term" value="F:endonuclease activity"/>
    <property type="evidence" value="ECO:0007669"/>
    <property type="project" value="UniProtKB-KW"/>
</dbReference>
<proteinExistence type="inferred from homology"/>
<evidence type="ECO:0000256" key="3">
    <source>
        <dbReference type="ARBA" id="ARBA00023204"/>
    </source>
</evidence>
<evidence type="ECO:0000259" key="6">
    <source>
        <dbReference type="SMART" id="SM00853"/>
    </source>
</evidence>
<sequence length="607" mass="68898">MGKIVVMEELLSNKIAAGEVVERPASVVKELVENAIDAESTSIEIMLQEAGLAEIQVTDNGKGMDEEDALRSFSRHATSKIMTEHDLFRIRTLGFRGEALASIASVSKILLWTSNGENIGTKVELEGGKIQSCTPAPIRRGTDIVVKQLFFNTPARLKYLKTIQTELGHTIDLINRLALSFPKIAFKLSHNDQTILQTSGRGDLRQVLASIYGVSNARKMIKFEAESSDFKIYGYGTLPEITRASKNYMTILVNGRWVKHYGLNNAIVEAYHTLLPIGRYPIVVLNIETDPMLTDVNVHPAKHQVRLSKEKELMELVKKTIRSVMHRSQQPPEIKEKPVRPKPQPSYQFDFFKQTYESVKPPQNEEQDTTTPIATSTPLGPEDTNWGGTPKVYEESSPLTEEVYPEEIIEQKEPFPDLHVVGQIHGTYIVAQSEDGFYLIDQHAAQERVKYEYYKEKVGEVDATERQALLLPLTFHYSLDESYRIKESLEELHKVGIFLEEFGSSSFVVRDHPAWFPKGHETKIIEGLIEQVLTNRKTDIKKLREEAAIMMSCKLSIKANHYLTLHDMEQLLVSLKNAKHPLTCPHGRPVIVHFSTYEIEKMFKRVM</sequence>
<dbReference type="Proteomes" id="UP000640786">
    <property type="component" value="Unassembled WGS sequence"/>
</dbReference>
<evidence type="ECO:0000313" key="9">
    <source>
        <dbReference type="Proteomes" id="UP000640786"/>
    </source>
</evidence>
<dbReference type="NCBIfam" id="TIGR00585">
    <property type="entry name" value="mutl"/>
    <property type="match status" value="1"/>
</dbReference>
<keyword evidence="8" id="KW-0540">Nuclease</keyword>
<keyword evidence="2 4" id="KW-0227">DNA damage</keyword>
<dbReference type="InterPro" id="IPR002099">
    <property type="entry name" value="MutL/Mlh/PMS"/>
</dbReference>
<dbReference type="CDD" id="cd00782">
    <property type="entry name" value="MutL_Trans"/>
    <property type="match status" value="1"/>
</dbReference>
<dbReference type="SUPFAM" id="SSF55874">
    <property type="entry name" value="ATPase domain of HSP90 chaperone/DNA topoisomerase II/histidine kinase"/>
    <property type="match status" value="1"/>
</dbReference>
<keyword evidence="8" id="KW-0378">Hydrolase</keyword>
<dbReference type="InterPro" id="IPR036890">
    <property type="entry name" value="HATPase_C_sf"/>
</dbReference>
<dbReference type="Pfam" id="PF08676">
    <property type="entry name" value="MutL_C"/>
    <property type="match status" value="1"/>
</dbReference>
<dbReference type="SMART" id="SM01340">
    <property type="entry name" value="DNA_mis_repair"/>
    <property type="match status" value="1"/>
</dbReference>
<dbReference type="SUPFAM" id="SSF54211">
    <property type="entry name" value="Ribosomal protein S5 domain 2-like"/>
    <property type="match status" value="1"/>
</dbReference>
<feature type="domain" description="DNA mismatch repair protein S5" evidence="7">
    <location>
        <begin position="208"/>
        <end position="326"/>
    </location>
</feature>
<dbReference type="SUPFAM" id="SSF118116">
    <property type="entry name" value="DNA mismatch repair protein MutL"/>
    <property type="match status" value="1"/>
</dbReference>
<dbReference type="HAMAP" id="MF_00149">
    <property type="entry name" value="DNA_mis_repair"/>
    <property type="match status" value="1"/>
</dbReference>
<comment type="function">
    <text evidence="4">This protein is involved in the repair of mismatches in DNA. It is required for dam-dependent methyl-directed DNA mismatch repair. May act as a 'molecular matchmaker', a protein that promotes the formation of a stable complex between two or more DNA-binding proteins in an ATP-dependent manner without itself being part of a final effector complex.</text>
</comment>
<comment type="similarity">
    <text evidence="1 4">Belongs to the DNA mismatch repair MutL/HexB family.</text>
</comment>
<dbReference type="InterPro" id="IPR020667">
    <property type="entry name" value="DNA_mismatch_repair_MutL"/>
</dbReference>
<evidence type="ECO:0000313" key="8">
    <source>
        <dbReference type="EMBL" id="MBD7946342.1"/>
    </source>
</evidence>
<evidence type="ECO:0000256" key="2">
    <source>
        <dbReference type="ARBA" id="ARBA00022763"/>
    </source>
</evidence>
<keyword evidence="3 4" id="KW-0234">DNA repair</keyword>
<accession>A0ABR8RFL0</accession>
<evidence type="ECO:0000256" key="5">
    <source>
        <dbReference type="SAM" id="MobiDB-lite"/>
    </source>
</evidence>
<dbReference type="CDD" id="cd16926">
    <property type="entry name" value="HATPase_MutL-MLH-PMS-like"/>
    <property type="match status" value="1"/>
</dbReference>
<dbReference type="InterPro" id="IPR020568">
    <property type="entry name" value="Ribosomal_Su5_D2-typ_SF"/>
</dbReference>
<protein>
    <recommendedName>
        <fullName evidence="4">DNA mismatch repair protein MutL</fullName>
    </recommendedName>
</protein>
<evidence type="ECO:0000256" key="1">
    <source>
        <dbReference type="ARBA" id="ARBA00006082"/>
    </source>
</evidence>
<dbReference type="InterPro" id="IPR038973">
    <property type="entry name" value="MutL/Mlh/Pms-like"/>
</dbReference>
<feature type="region of interest" description="Disordered" evidence="5">
    <location>
        <begin position="359"/>
        <end position="391"/>
    </location>
</feature>
<dbReference type="Gene3D" id="3.30.230.10">
    <property type="match status" value="1"/>
</dbReference>
<dbReference type="InterPro" id="IPR042120">
    <property type="entry name" value="MutL_C_dimsub"/>
</dbReference>
<evidence type="ECO:0000259" key="7">
    <source>
        <dbReference type="SMART" id="SM01340"/>
    </source>
</evidence>
<feature type="compositionally biased region" description="Polar residues" evidence="5">
    <location>
        <begin position="369"/>
        <end position="378"/>
    </location>
</feature>
<organism evidence="8 9">
    <name type="scientific">Psychrobacillus faecigallinarum</name>
    <dbReference type="NCBI Taxonomy" id="2762235"/>
    <lineage>
        <taxon>Bacteria</taxon>
        <taxon>Bacillati</taxon>
        <taxon>Bacillota</taxon>
        <taxon>Bacilli</taxon>
        <taxon>Bacillales</taxon>
        <taxon>Bacillaceae</taxon>
        <taxon>Psychrobacillus</taxon>
    </lineage>
</organism>
<dbReference type="Gene3D" id="3.30.1370.100">
    <property type="entry name" value="MutL, C-terminal domain, regulatory subdomain"/>
    <property type="match status" value="1"/>
</dbReference>
<feature type="domain" description="MutL C-terminal dimerisation" evidence="6">
    <location>
        <begin position="420"/>
        <end position="563"/>
    </location>
</feature>
<dbReference type="PROSITE" id="PS00058">
    <property type="entry name" value="DNA_MISMATCH_REPAIR_1"/>
    <property type="match status" value="1"/>
</dbReference>
<name>A0ABR8RFL0_9BACI</name>
<evidence type="ECO:0000256" key="4">
    <source>
        <dbReference type="HAMAP-Rule" id="MF_00149"/>
    </source>
</evidence>
<dbReference type="InterPro" id="IPR013507">
    <property type="entry name" value="DNA_mismatch_S5_2-like"/>
</dbReference>
<dbReference type="Pfam" id="PF01119">
    <property type="entry name" value="DNA_mis_repair"/>
    <property type="match status" value="1"/>
</dbReference>
<dbReference type="RefSeq" id="WP_191697961.1">
    <property type="nucleotide sequence ID" value="NZ_JACSQO010000017.1"/>
</dbReference>
<dbReference type="InterPro" id="IPR014721">
    <property type="entry name" value="Ribsml_uS5_D2-typ_fold_subgr"/>
</dbReference>
<keyword evidence="9" id="KW-1185">Reference proteome</keyword>
<keyword evidence="8" id="KW-0255">Endonuclease</keyword>
<dbReference type="InterPro" id="IPR014790">
    <property type="entry name" value="MutL_C"/>
</dbReference>
<dbReference type="EMBL" id="JACSQO010000017">
    <property type="protein sequence ID" value="MBD7946342.1"/>
    <property type="molecule type" value="Genomic_DNA"/>
</dbReference>